<evidence type="ECO:0000256" key="1">
    <source>
        <dbReference type="SAM" id="SignalP"/>
    </source>
</evidence>
<feature type="signal peptide" evidence="1">
    <location>
        <begin position="1"/>
        <end position="19"/>
    </location>
</feature>
<dbReference type="EMBL" id="WIQZ01000089">
    <property type="protein sequence ID" value="KAF3125722.1"/>
    <property type="molecule type" value="Genomic_DNA"/>
</dbReference>
<name>A0A7C8P1E9_ORBOL</name>
<accession>A0A7C8P1E9</accession>
<protein>
    <submittedName>
        <fullName evidence="2">Uncharacterized protein</fullName>
    </submittedName>
</protein>
<keyword evidence="1" id="KW-0732">Signal</keyword>
<evidence type="ECO:0000313" key="3">
    <source>
        <dbReference type="Proteomes" id="UP000480548"/>
    </source>
</evidence>
<proteinExistence type="predicted"/>
<dbReference type="AlphaFoldDB" id="A0A7C8P1E9"/>
<gene>
    <name evidence="2" type="ORF">TWF703_010710</name>
</gene>
<evidence type="ECO:0000313" key="2">
    <source>
        <dbReference type="EMBL" id="KAF3125722.1"/>
    </source>
</evidence>
<comment type="caution">
    <text evidence="2">The sequence shown here is derived from an EMBL/GenBank/DDBJ whole genome shotgun (WGS) entry which is preliminary data.</text>
</comment>
<dbReference type="Proteomes" id="UP000480548">
    <property type="component" value="Unassembled WGS sequence"/>
</dbReference>
<reference evidence="2 3" key="1">
    <citation type="submission" date="2019-06" db="EMBL/GenBank/DDBJ databases">
        <authorList>
            <person name="Palmer J.M."/>
        </authorList>
    </citation>
    <scope>NUCLEOTIDE SEQUENCE [LARGE SCALE GENOMIC DNA]</scope>
    <source>
        <strain evidence="2 3">TWF703</strain>
    </source>
</reference>
<organism evidence="2 3">
    <name type="scientific">Orbilia oligospora</name>
    <name type="common">Nematode-trapping fungus</name>
    <name type="synonym">Arthrobotrys oligospora</name>
    <dbReference type="NCBI Taxonomy" id="2813651"/>
    <lineage>
        <taxon>Eukaryota</taxon>
        <taxon>Fungi</taxon>
        <taxon>Dikarya</taxon>
        <taxon>Ascomycota</taxon>
        <taxon>Pezizomycotina</taxon>
        <taxon>Orbiliomycetes</taxon>
        <taxon>Orbiliales</taxon>
        <taxon>Orbiliaceae</taxon>
        <taxon>Orbilia</taxon>
    </lineage>
</organism>
<sequence length="217" mass="21658">MQYSLLFLAAAGAFAPAFAAPVGDLGGITNAVGNIGSNVGGPGVNRVAGITQAIPKQNFHDDETEIPEEIEELEFIEDVIPEAGEDVSAQKKRQLGGLGGLGAVTDLLGGVTGGLGGGKVGRRGTEKEALGGVKNNLPAGGAADTVKGVKEKLPAGGAADPVKDAKDKLPKGPVAGIANGLAGIGGARETVASLTEKLPVRSTRDVTRMGFDPGTTI</sequence>
<feature type="chain" id="PRO_5029005043" evidence="1">
    <location>
        <begin position="20"/>
        <end position="217"/>
    </location>
</feature>